<keyword evidence="1" id="KW-0732">Signal</keyword>
<organism evidence="2 3">
    <name type="scientific">Bursaphelenchus okinawaensis</name>
    <dbReference type="NCBI Taxonomy" id="465554"/>
    <lineage>
        <taxon>Eukaryota</taxon>
        <taxon>Metazoa</taxon>
        <taxon>Ecdysozoa</taxon>
        <taxon>Nematoda</taxon>
        <taxon>Chromadorea</taxon>
        <taxon>Rhabditida</taxon>
        <taxon>Tylenchina</taxon>
        <taxon>Tylenchomorpha</taxon>
        <taxon>Aphelenchoidea</taxon>
        <taxon>Aphelenchoididae</taxon>
        <taxon>Bursaphelenchus</taxon>
    </lineage>
</organism>
<dbReference type="Proteomes" id="UP000783686">
    <property type="component" value="Unassembled WGS sequence"/>
</dbReference>
<sequence>MFFLFVVFLFYYFSTDETVTGKHQTPPSSDVILNVQSLNFYFFSTNGSVARRVLVDHDKVDENGSKLGQGDLKFADIENGTTSYIDDTDTNNDNNNMTSTINDVSKQNHTVGNHTDVNASGIMKILNFYKSLRGSSEENDLIDQDYTENSIISSTAQPTTIST</sequence>
<dbReference type="Proteomes" id="UP000614601">
    <property type="component" value="Unassembled WGS sequence"/>
</dbReference>
<evidence type="ECO:0000313" key="2">
    <source>
        <dbReference type="EMBL" id="CAD5221185.1"/>
    </source>
</evidence>
<accession>A0A811KZ87</accession>
<keyword evidence="3" id="KW-1185">Reference proteome</keyword>
<evidence type="ECO:0000313" key="3">
    <source>
        <dbReference type="Proteomes" id="UP000614601"/>
    </source>
</evidence>
<dbReference type="AlphaFoldDB" id="A0A811KZ87"/>
<proteinExistence type="predicted"/>
<protein>
    <submittedName>
        <fullName evidence="2">Uncharacterized protein</fullName>
    </submittedName>
</protein>
<feature type="chain" id="PRO_5036408433" evidence="1">
    <location>
        <begin position="22"/>
        <end position="163"/>
    </location>
</feature>
<dbReference type="EMBL" id="CAJFCW020000004">
    <property type="protein sequence ID" value="CAG9114709.1"/>
    <property type="molecule type" value="Genomic_DNA"/>
</dbReference>
<feature type="signal peptide" evidence="1">
    <location>
        <begin position="1"/>
        <end position="21"/>
    </location>
</feature>
<evidence type="ECO:0000256" key="1">
    <source>
        <dbReference type="SAM" id="SignalP"/>
    </source>
</evidence>
<reference evidence="2" key="1">
    <citation type="submission" date="2020-09" db="EMBL/GenBank/DDBJ databases">
        <authorList>
            <person name="Kikuchi T."/>
        </authorList>
    </citation>
    <scope>NUCLEOTIDE SEQUENCE</scope>
    <source>
        <strain evidence="2">SH1</strain>
    </source>
</reference>
<gene>
    <name evidence="2" type="ORF">BOKJ2_LOCUS9318</name>
</gene>
<comment type="caution">
    <text evidence="2">The sequence shown here is derived from an EMBL/GenBank/DDBJ whole genome shotgun (WGS) entry which is preliminary data.</text>
</comment>
<dbReference type="EMBL" id="CAJFDH010000004">
    <property type="protein sequence ID" value="CAD5221185.1"/>
    <property type="molecule type" value="Genomic_DNA"/>
</dbReference>
<name>A0A811KZ87_9BILA</name>